<name>A0A1H8Z0P0_9ACTN</name>
<protein>
    <recommendedName>
        <fullName evidence="4">Major Facilitator Superfamily protein</fullName>
    </recommendedName>
</protein>
<dbReference type="EMBL" id="FOET01000001">
    <property type="protein sequence ID" value="SEP57990.1"/>
    <property type="molecule type" value="Genomic_DNA"/>
</dbReference>
<evidence type="ECO:0008006" key="4">
    <source>
        <dbReference type="Google" id="ProtNLM"/>
    </source>
</evidence>
<sequence>MPPTPPAASGTPRLAVLRDRPYALITALHAALLLYMPLLSVVIPLWVVQRTEAPRWTVAALLMLNTLGVVALQVRVARGVRDLRTATRHIRAAGVLMLVSCAAFALTAVPASPWTALAVLLAAACLQVLGETALASGAWEISFGLAPEGRQGQYQGFFGTGAAIARMLGPLLLTWLVLGGGPAGWLALGAAFLTASWAMGPAVRWAAASRPADAAAVSASGPEPAATAP</sequence>
<evidence type="ECO:0000313" key="3">
    <source>
        <dbReference type="Proteomes" id="UP000199055"/>
    </source>
</evidence>
<reference evidence="2 3" key="1">
    <citation type="submission" date="2016-10" db="EMBL/GenBank/DDBJ databases">
        <authorList>
            <person name="de Groot N.N."/>
        </authorList>
    </citation>
    <scope>NUCLEOTIDE SEQUENCE [LARGE SCALE GENOMIC DNA]</scope>
    <source>
        <strain evidence="2 3">CGMCC 4.3519</strain>
    </source>
</reference>
<dbReference type="STRING" id="403935.SAMN05216481_101228"/>
<evidence type="ECO:0000256" key="1">
    <source>
        <dbReference type="SAM" id="Phobius"/>
    </source>
</evidence>
<feature type="transmembrane region" description="Helical" evidence="1">
    <location>
        <begin position="89"/>
        <end position="108"/>
    </location>
</feature>
<dbReference type="AlphaFoldDB" id="A0A1H8Z0P0"/>
<feature type="transmembrane region" description="Helical" evidence="1">
    <location>
        <begin position="58"/>
        <end position="77"/>
    </location>
</feature>
<dbReference type="Gene3D" id="1.20.1250.20">
    <property type="entry name" value="MFS general substrate transporter like domains"/>
    <property type="match status" value="1"/>
</dbReference>
<dbReference type="Proteomes" id="UP000199055">
    <property type="component" value="Unassembled WGS sequence"/>
</dbReference>
<gene>
    <name evidence="2" type="ORF">SAMN05216481_101228</name>
</gene>
<feature type="transmembrane region" description="Helical" evidence="1">
    <location>
        <begin position="22"/>
        <end position="46"/>
    </location>
</feature>
<keyword evidence="1" id="KW-0472">Membrane</keyword>
<keyword evidence="3" id="KW-1185">Reference proteome</keyword>
<proteinExistence type="predicted"/>
<evidence type="ECO:0000313" key="2">
    <source>
        <dbReference type="EMBL" id="SEP57990.1"/>
    </source>
</evidence>
<accession>A0A1H8Z0P0</accession>
<dbReference type="RefSeq" id="WP_093654395.1">
    <property type="nucleotide sequence ID" value="NZ_FOET01000001.1"/>
</dbReference>
<dbReference type="InterPro" id="IPR036259">
    <property type="entry name" value="MFS_trans_sf"/>
</dbReference>
<dbReference type="SUPFAM" id="SSF103473">
    <property type="entry name" value="MFS general substrate transporter"/>
    <property type="match status" value="1"/>
</dbReference>
<keyword evidence="1" id="KW-1133">Transmembrane helix</keyword>
<keyword evidence="1" id="KW-0812">Transmembrane</keyword>
<organism evidence="2 3">
    <name type="scientific">Streptomyces radiopugnans</name>
    <dbReference type="NCBI Taxonomy" id="403935"/>
    <lineage>
        <taxon>Bacteria</taxon>
        <taxon>Bacillati</taxon>
        <taxon>Actinomycetota</taxon>
        <taxon>Actinomycetes</taxon>
        <taxon>Kitasatosporales</taxon>
        <taxon>Streptomycetaceae</taxon>
        <taxon>Streptomyces</taxon>
    </lineage>
</organism>